<protein>
    <recommendedName>
        <fullName evidence="4">Toxin-antitoxin system HicB family antitoxin</fullName>
    </recommendedName>
</protein>
<name>A0A6P2BNP8_9ACTN</name>
<comment type="caution">
    <text evidence="2">The sequence shown here is derived from an EMBL/GenBank/DDBJ whole genome shotgun (WGS) entry which is preliminary data.</text>
</comment>
<gene>
    <name evidence="2" type="ORF">EAS64_37020</name>
</gene>
<reference evidence="2 3" key="1">
    <citation type="submission" date="2018-11" db="EMBL/GenBank/DDBJ databases">
        <title>Trebonia kvetii gen.nov., sp.nov., a novel acidophilic actinobacterium, and proposal of the new actinobacterial family Treboniaceae fam. nov.</title>
        <authorList>
            <person name="Rapoport D."/>
            <person name="Sagova-Mareckova M."/>
            <person name="Sedlacek I."/>
            <person name="Provaznik J."/>
            <person name="Kralova S."/>
            <person name="Pavlinic D."/>
            <person name="Benes V."/>
            <person name="Kopecky J."/>
        </authorList>
    </citation>
    <scope>NUCLEOTIDE SEQUENCE [LARGE SCALE GENOMIC DNA]</scope>
    <source>
        <strain evidence="2 3">15Tr583</strain>
    </source>
</reference>
<dbReference type="Gene3D" id="1.10.1220.10">
    <property type="entry name" value="Met repressor-like"/>
    <property type="match status" value="1"/>
</dbReference>
<dbReference type="InterPro" id="IPR013321">
    <property type="entry name" value="Arc_rbn_hlx_hlx"/>
</dbReference>
<dbReference type="InterPro" id="IPR010985">
    <property type="entry name" value="Ribbon_hlx_hlx"/>
</dbReference>
<evidence type="ECO:0000256" key="1">
    <source>
        <dbReference type="SAM" id="MobiDB-lite"/>
    </source>
</evidence>
<dbReference type="SUPFAM" id="SSF47598">
    <property type="entry name" value="Ribbon-helix-helix"/>
    <property type="match status" value="1"/>
</dbReference>
<dbReference type="RefSeq" id="WP_145860910.1">
    <property type="nucleotide sequence ID" value="NZ_RPFW01000009.1"/>
</dbReference>
<dbReference type="EMBL" id="RPFW01000009">
    <property type="protein sequence ID" value="TVZ00257.1"/>
    <property type="molecule type" value="Genomic_DNA"/>
</dbReference>
<proteinExistence type="predicted"/>
<evidence type="ECO:0000313" key="2">
    <source>
        <dbReference type="EMBL" id="TVZ00257.1"/>
    </source>
</evidence>
<accession>A0A6P2BNP8</accession>
<dbReference type="GO" id="GO:0006355">
    <property type="term" value="P:regulation of DNA-templated transcription"/>
    <property type="evidence" value="ECO:0007669"/>
    <property type="project" value="InterPro"/>
</dbReference>
<organism evidence="2 3">
    <name type="scientific">Trebonia kvetii</name>
    <dbReference type="NCBI Taxonomy" id="2480626"/>
    <lineage>
        <taxon>Bacteria</taxon>
        <taxon>Bacillati</taxon>
        <taxon>Actinomycetota</taxon>
        <taxon>Actinomycetes</taxon>
        <taxon>Streptosporangiales</taxon>
        <taxon>Treboniaceae</taxon>
        <taxon>Trebonia</taxon>
    </lineage>
</organism>
<sequence length="177" mass="18236">MELTQYVESLRRELTTAAELGGDDAHALADRLLRPLDAAVRLTLLEALSAAAEEISAELAPGAVDVRLRGGAAGFVVTPPPAPAVPAAGDAVAGPGEVRLPVAEGEDAAMVRINLRLPANLKAFIEDAAAAGGLSVNAWIVRAAAAGLGNEGWRVARRAPTQQSDQTVGQSFTGWVR</sequence>
<dbReference type="OrthoDB" id="5193907at2"/>
<evidence type="ECO:0008006" key="4">
    <source>
        <dbReference type="Google" id="ProtNLM"/>
    </source>
</evidence>
<dbReference type="AlphaFoldDB" id="A0A6P2BNP8"/>
<dbReference type="Proteomes" id="UP000460272">
    <property type="component" value="Unassembled WGS sequence"/>
</dbReference>
<feature type="compositionally biased region" description="Polar residues" evidence="1">
    <location>
        <begin position="160"/>
        <end position="177"/>
    </location>
</feature>
<evidence type="ECO:0000313" key="3">
    <source>
        <dbReference type="Proteomes" id="UP000460272"/>
    </source>
</evidence>
<keyword evidence="3" id="KW-1185">Reference proteome</keyword>
<feature type="region of interest" description="Disordered" evidence="1">
    <location>
        <begin position="157"/>
        <end position="177"/>
    </location>
</feature>